<feature type="transmembrane region" description="Helical" evidence="7">
    <location>
        <begin position="49"/>
        <end position="69"/>
    </location>
</feature>
<feature type="domain" description="Cation efflux protein cytoplasmic" evidence="9">
    <location>
        <begin position="214"/>
        <end position="292"/>
    </location>
</feature>
<evidence type="ECO:0000256" key="7">
    <source>
        <dbReference type="SAM" id="Phobius"/>
    </source>
</evidence>
<evidence type="ECO:0000256" key="4">
    <source>
        <dbReference type="ARBA" id="ARBA00022692"/>
    </source>
</evidence>
<gene>
    <name evidence="10" type="ORF">CWE10_02700</name>
</gene>
<dbReference type="FunFam" id="1.20.1510.10:FF:000006">
    <property type="entry name" value="Divalent cation efflux transporter"/>
    <property type="match status" value="1"/>
</dbReference>
<name>A0A953I6Z7_SYMTR</name>
<dbReference type="InterPro" id="IPR058533">
    <property type="entry name" value="Cation_efflux_TM"/>
</dbReference>
<evidence type="ECO:0000256" key="2">
    <source>
        <dbReference type="ARBA" id="ARBA00008114"/>
    </source>
</evidence>
<dbReference type="AlphaFoldDB" id="A0A953I6Z7"/>
<dbReference type="InterPro" id="IPR027469">
    <property type="entry name" value="Cation_efflux_TMD_sf"/>
</dbReference>
<evidence type="ECO:0000313" key="10">
    <source>
        <dbReference type="EMBL" id="MBY6275114.1"/>
    </source>
</evidence>
<protein>
    <submittedName>
        <fullName evidence="10">Cation transporter</fullName>
    </submittedName>
</protein>
<evidence type="ECO:0000256" key="5">
    <source>
        <dbReference type="ARBA" id="ARBA00022989"/>
    </source>
</evidence>
<accession>A0A953I6Z7</accession>
<dbReference type="Pfam" id="PF01545">
    <property type="entry name" value="Cation_efflux"/>
    <property type="match status" value="1"/>
</dbReference>
<dbReference type="GO" id="GO:0008324">
    <property type="term" value="F:monoatomic cation transmembrane transporter activity"/>
    <property type="evidence" value="ECO:0007669"/>
    <property type="project" value="InterPro"/>
</dbReference>
<dbReference type="Gene3D" id="3.30.70.1350">
    <property type="entry name" value="Cation efflux protein, cytoplasmic domain"/>
    <property type="match status" value="1"/>
</dbReference>
<dbReference type="InterPro" id="IPR002524">
    <property type="entry name" value="Cation_efflux"/>
</dbReference>
<evidence type="ECO:0000313" key="11">
    <source>
        <dbReference type="Proteomes" id="UP000732377"/>
    </source>
</evidence>
<keyword evidence="3" id="KW-0813">Transport</keyword>
<keyword evidence="4 7" id="KW-0812">Transmembrane</keyword>
<keyword evidence="5 7" id="KW-1133">Transmembrane helix</keyword>
<comment type="caution">
    <text evidence="10">The sequence shown here is derived from an EMBL/GenBank/DDBJ whole genome shotgun (WGS) entry which is preliminary data.</text>
</comment>
<proteinExistence type="inferred from homology"/>
<dbReference type="Pfam" id="PF16916">
    <property type="entry name" value="ZT_dimer"/>
    <property type="match status" value="1"/>
</dbReference>
<evidence type="ECO:0000256" key="3">
    <source>
        <dbReference type="ARBA" id="ARBA00022448"/>
    </source>
</evidence>
<dbReference type="InterPro" id="IPR027470">
    <property type="entry name" value="Cation_efflux_CTD"/>
</dbReference>
<evidence type="ECO:0000256" key="6">
    <source>
        <dbReference type="ARBA" id="ARBA00023136"/>
    </source>
</evidence>
<dbReference type="NCBIfam" id="TIGR01297">
    <property type="entry name" value="CDF"/>
    <property type="match status" value="1"/>
</dbReference>
<dbReference type="InterPro" id="IPR050291">
    <property type="entry name" value="CDF_Transporter"/>
</dbReference>
<comment type="subcellular location">
    <subcellularLocation>
        <location evidence="1">Membrane</location>
        <topology evidence="1">Multi-pass membrane protein</topology>
    </subcellularLocation>
</comment>
<feature type="domain" description="Cation efflux protein transmembrane" evidence="8">
    <location>
        <begin position="20"/>
        <end position="210"/>
    </location>
</feature>
<dbReference type="PANTHER" id="PTHR43840:SF15">
    <property type="entry name" value="MITOCHONDRIAL METAL TRANSPORTER 1-RELATED"/>
    <property type="match status" value="1"/>
</dbReference>
<organism evidence="10 11">
    <name type="scientific">Symbiobacterium thermophilum</name>
    <dbReference type="NCBI Taxonomy" id="2734"/>
    <lineage>
        <taxon>Bacteria</taxon>
        <taxon>Bacillati</taxon>
        <taxon>Bacillota</taxon>
        <taxon>Clostridia</taxon>
        <taxon>Eubacteriales</taxon>
        <taxon>Symbiobacteriaceae</taxon>
        <taxon>Symbiobacterium</taxon>
    </lineage>
</organism>
<dbReference type="Proteomes" id="UP000732377">
    <property type="component" value="Unassembled WGS sequence"/>
</dbReference>
<reference evidence="10" key="1">
    <citation type="submission" date="2017-11" db="EMBL/GenBank/DDBJ databases">
        <title>Three new genomes from thermophilic consortium.</title>
        <authorList>
            <person name="Quaggio R."/>
            <person name="Amgarten D."/>
            <person name="Setubal J.C."/>
        </authorList>
    </citation>
    <scope>NUCLEOTIDE SEQUENCE</scope>
    <source>
        <strain evidence="10">ZCTH01-B2</strain>
    </source>
</reference>
<dbReference type="PANTHER" id="PTHR43840">
    <property type="entry name" value="MITOCHONDRIAL METAL TRANSPORTER 1-RELATED"/>
    <property type="match status" value="1"/>
</dbReference>
<comment type="similarity">
    <text evidence="2">Belongs to the cation diffusion facilitator (CDF) transporter (TC 2.A.4) family.</text>
</comment>
<evidence type="ECO:0000259" key="8">
    <source>
        <dbReference type="Pfam" id="PF01545"/>
    </source>
</evidence>
<dbReference type="SUPFAM" id="SSF161111">
    <property type="entry name" value="Cation efflux protein transmembrane domain-like"/>
    <property type="match status" value="1"/>
</dbReference>
<dbReference type="GO" id="GO:0016020">
    <property type="term" value="C:membrane"/>
    <property type="evidence" value="ECO:0007669"/>
    <property type="project" value="UniProtKB-SubCell"/>
</dbReference>
<feature type="transmembrane region" description="Helical" evidence="7">
    <location>
        <begin position="90"/>
        <end position="111"/>
    </location>
</feature>
<keyword evidence="6 7" id="KW-0472">Membrane</keyword>
<dbReference type="Gene3D" id="1.20.1510.10">
    <property type="entry name" value="Cation efflux protein transmembrane domain"/>
    <property type="match status" value="1"/>
</dbReference>
<dbReference type="SUPFAM" id="SSF160240">
    <property type="entry name" value="Cation efflux protein cytoplasmic domain-like"/>
    <property type="match status" value="1"/>
</dbReference>
<evidence type="ECO:0000259" key="9">
    <source>
        <dbReference type="Pfam" id="PF16916"/>
    </source>
</evidence>
<sequence length="330" mass="34158">MLSSASGDRRQRLIHRAGLLTIAVNLCLTVARAAAGFLAGSTAVLADAANSGTDILATLVVMGGSRIAARPPDWNHPYGHDKAEPVAAKLVGILVTFAGLATAAGAVQALRAGGEPVGLAAAVVTAVSIAAKEALARYLARLGRRLRSQAVLADAANQRTDVLASAAALAGTLGGRFGLPILDPLMGLLVSALILRMGLGLYWQAVRDLMDRAPEPETVDAMRRAALSVPGVREVGDLRARVFGPGIYAECKVSVDAGLTVAEGHRIGKRVKEAVMRAVPGCRDVLVHVNPYPGLEEEEGDVLPLYPVADELPAVEGAEDAWAGREGEGP</sequence>
<dbReference type="EMBL" id="PIUK01000013">
    <property type="protein sequence ID" value="MBY6275114.1"/>
    <property type="molecule type" value="Genomic_DNA"/>
</dbReference>
<evidence type="ECO:0000256" key="1">
    <source>
        <dbReference type="ARBA" id="ARBA00004141"/>
    </source>
</evidence>
<feature type="transmembrane region" description="Helical" evidence="7">
    <location>
        <begin position="185"/>
        <end position="203"/>
    </location>
</feature>
<dbReference type="InterPro" id="IPR036837">
    <property type="entry name" value="Cation_efflux_CTD_sf"/>
</dbReference>